<reference evidence="9" key="1">
    <citation type="submission" date="2025-08" db="UniProtKB">
        <authorList>
            <consortium name="RefSeq"/>
        </authorList>
    </citation>
    <scope>IDENTIFICATION</scope>
</reference>
<evidence type="ECO:0000256" key="2">
    <source>
        <dbReference type="ARBA" id="ARBA00022614"/>
    </source>
</evidence>
<evidence type="ECO:0000256" key="6">
    <source>
        <dbReference type="SAM" id="Phobius"/>
    </source>
</evidence>
<dbReference type="SUPFAM" id="SSF52540">
    <property type="entry name" value="P-loop containing nucleoside triphosphate hydrolases"/>
    <property type="match status" value="1"/>
</dbReference>
<evidence type="ECO:0000259" key="7">
    <source>
        <dbReference type="PROSITE" id="PS50837"/>
    </source>
</evidence>
<keyword evidence="2" id="KW-0433">Leucine-rich repeat</keyword>
<dbReference type="SMART" id="SM01289">
    <property type="entry name" value="PYRIN"/>
    <property type="match status" value="1"/>
</dbReference>
<dbReference type="InterPro" id="IPR041267">
    <property type="entry name" value="NLRP_HD2"/>
</dbReference>
<dbReference type="InterPro" id="IPR050637">
    <property type="entry name" value="NLRP_innate_immun_reg"/>
</dbReference>
<feature type="transmembrane region" description="Helical" evidence="6">
    <location>
        <begin position="463"/>
        <end position="484"/>
    </location>
</feature>
<dbReference type="InterPro" id="IPR011029">
    <property type="entry name" value="DEATH-like_dom_sf"/>
</dbReference>
<proteinExistence type="inferred from homology"/>
<dbReference type="SMART" id="SM00368">
    <property type="entry name" value="LRR_RI"/>
    <property type="match status" value="7"/>
</dbReference>
<keyword evidence="4" id="KW-0547">Nucleotide-binding</keyword>
<keyword evidence="3" id="KW-0677">Repeat</keyword>
<keyword evidence="8" id="KW-1185">Reference proteome</keyword>
<dbReference type="InterPro" id="IPR027417">
    <property type="entry name" value="P-loop_NTPase"/>
</dbReference>
<dbReference type="Proteomes" id="UP000515203">
    <property type="component" value="Unplaced"/>
</dbReference>
<sequence length="957" mass="107614">MSQTTVRPSASPWENGLMLYMASLSQEELQGFKWLLVEEQLGPSPRAVTWDLLAKASWAEVVHFLVERCPGRRAWDVAHSIFTRMNKEKMCVQVQEELTGPEGGNPRETPETVEWNESDQIRAYKQRVAEKYYQVWDRRVWPGSQEDFLYREARQHQAFLPCLFLPRRVECAPPKTVILWGVPSIGKTTLVKQVMLAWARDTFYPHKAWLAFYLHCREVMEEWRQSCWGLIGRQLYGSPAFIFKRPEQLLLIFDGFEELEPKVLPGLEELSQDLEQQLSGSILLSSLLSGTMLAGASRLVAIRPASWCTLSHLFTQPSIVNLPGFDRTEIIEYFRMYFGNTRQGNEALNFMAENAALGSLCRVPVVCWAVCCSLRQRRGLWAEACPNVTSVLVLFLSTLLRGSPSLRAGGSLESLCLLAARGMWDQKCRFNKEDLSRARLDEASVATFLDTNVLRKVVGRRKVSYLFTLFIFQELLAALLYLLLFPHRLKRYHVLGSINIWALLAGPADDWCYQAHMGFFLFGLLNSACATVVECNVQHKLTTENRAKVIKVINAMYENQSLRLDRATPQLFHCLPELKGEIFMSLALTGLSKVVLRLDGDRDLQAAAFCFPHCRELKHVELIISKALREALQPGPGDSLPLAGTLERDRHCRWWGDVLSILNSNGDLQAVVMTDVALASPFVKQLATVLKRPQCRLSSLSLRRVGQTTLHADLFCVVAEKPHLRSLEVQQAKVGYQAMRQLRAALRSPECCVQVLRLESCGLTEQCCPHLALCLRSRPQLTHLSLAGNALGDAGAMHIWTVLASPESRLRRLVLRRCSLTAACCRYIAPVLKSRGALRSLDLSFNNLTNNGMLFLSRTLAHSGFALQVLELESCSFTKVACRAMVPMLNASQHLEYLDVSGNDVGPLGQASLSYIHLRVAALLHVRKEGGRQDALARLAGPTTQPGHLKIVRDQIP</sequence>
<organism evidence="8 9">
    <name type="scientific">Octodon degus</name>
    <name type="common">Degu</name>
    <name type="synonym">Sciurus degus</name>
    <dbReference type="NCBI Taxonomy" id="10160"/>
    <lineage>
        <taxon>Eukaryota</taxon>
        <taxon>Metazoa</taxon>
        <taxon>Chordata</taxon>
        <taxon>Craniata</taxon>
        <taxon>Vertebrata</taxon>
        <taxon>Euteleostomi</taxon>
        <taxon>Mammalia</taxon>
        <taxon>Eutheria</taxon>
        <taxon>Euarchontoglires</taxon>
        <taxon>Glires</taxon>
        <taxon>Rodentia</taxon>
        <taxon>Hystricomorpha</taxon>
        <taxon>Octodontidae</taxon>
        <taxon>Octodon</taxon>
    </lineage>
</organism>
<evidence type="ECO:0000313" key="9">
    <source>
        <dbReference type="RefSeq" id="XP_012368700.1"/>
    </source>
</evidence>
<dbReference type="Pfam" id="PF02758">
    <property type="entry name" value="PYRIN"/>
    <property type="match status" value="1"/>
</dbReference>
<dbReference type="CDD" id="cd08320">
    <property type="entry name" value="Pyrin_NALPs"/>
    <property type="match status" value="1"/>
</dbReference>
<dbReference type="Pfam" id="PF13516">
    <property type="entry name" value="LRR_6"/>
    <property type="match status" value="3"/>
</dbReference>
<dbReference type="PROSITE" id="PS50837">
    <property type="entry name" value="NACHT"/>
    <property type="match status" value="1"/>
</dbReference>
<dbReference type="GO" id="GO:0005524">
    <property type="term" value="F:ATP binding"/>
    <property type="evidence" value="ECO:0007669"/>
    <property type="project" value="UniProtKB-KW"/>
</dbReference>
<evidence type="ECO:0000256" key="4">
    <source>
        <dbReference type="ARBA" id="ARBA00022741"/>
    </source>
</evidence>
<dbReference type="GO" id="GO:0005737">
    <property type="term" value="C:cytoplasm"/>
    <property type="evidence" value="ECO:0007669"/>
    <property type="project" value="TreeGrafter"/>
</dbReference>
<keyword evidence="6" id="KW-0812">Transmembrane</keyword>
<dbReference type="GO" id="GO:0050727">
    <property type="term" value="P:regulation of inflammatory response"/>
    <property type="evidence" value="ECO:0007669"/>
    <property type="project" value="TreeGrafter"/>
</dbReference>
<evidence type="ECO:0000256" key="3">
    <source>
        <dbReference type="ARBA" id="ARBA00022737"/>
    </source>
</evidence>
<dbReference type="SUPFAM" id="SSF52047">
    <property type="entry name" value="RNI-like"/>
    <property type="match status" value="1"/>
</dbReference>
<dbReference type="Gene3D" id="3.80.10.10">
    <property type="entry name" value="Ribonuclease Inhibitor"/>
    <property type="match status" value="1"/>
</dbReference>
<dbReference type="InterPro" id="IPR001611">
    <property type="entry name" value="Leu-rich_rpt"/>
</dbReference>
<evidence type="ECO:0000313" key="8">
    <source>
        <dbReference type="Proteomes" id="UP000515203"/>
    </source>
</evidence>
<dbReference type="CTD" id="126205"/>
<dbReference type="InterPro" id="IPR032675">
    <property type="entry name" value="LRR_dom_sf"/>
</dbReference>
<dbReference type="InParanoid" id="A0A6P3V9K1"/>
<dbReference type="Pfam" id="PF17779">
    <property type="entry name" value="WHD_NOD2"/>
    <property type="match status" value="1"/>
</dbReference>
<dbReference type="RefSeq" id="XP_012368700.1">
    <property type="nucleotide sequence ID" value="XM_012513246.1"/>
</dbReference>
<dbReference type="GeneID" id="101563927"/>
<name>A0A6P3V9K1_OCTDE</name>
<comment type="similarity">
    <text evidence="1">Belongs to the NLRP family.</text>
</comment>
<evidence type="ECO:0000256" key="5">
    <source>
        <dbReference type="ARBA" id="ARBA00022840"/>
    </source>
</evidence>
<dbReference type="Pfam" id="PF05729">
    <property type="entry name" value="NACHT"/>
    <property type="match status" value="1"/>
</dbReference>
<keyword evidence="6" id="KW-1133">Transmembrane helix</keyword>
<dbReference type="InterPro" id="IPR041075">
    <property type="entry name" value="NOD1/2_WH"/>
</dbReference>
<dbReference type="PANTHER" id="PTHR45690:SF8">
    <property type="entry name" value="NACHT, LRR AND PYD DOMAINS-CONTAINING PROTEIN 8"/>
    <property type="match status" value="1"/>
</dbReference>
<evidence type="ECO:0000256" key="1">
    <source>
        <dbReference type="ARBA" id="ARBA00008665"/>
    </source>
</evidence>
<dbReference type="PANTHER" id="PTHR45690">
    <property type="entry name" value="NACHT, LRR AND PYD DOMAINS-CONTAINING PROTEIN 12"/>
    <property type="match status" value="1"/>
</dbReference>
<feature type="domain" description="NACHT" evidence="7">
    <location>
        <begin position="175"/>
        <end position="304"/>
    </location>
</feature>
<dbReference type="SUPFAM" id="SSF47986">
    <property type="entry name" value="DEATH domain"/>
    <property type="match status" value="1"/>
</dbReference>
<keyword evidence="6" id="KW-0472">Membrane</keyword>
<dbReference type="Pfam" id="PF17776">
    <property type="entry name" value="NLRC4_HD2"/>
    <property type="match status" value="1"/>
</dbReference>
<keyword evidence="5" id="KW-0067">ATP-binding</keyword>
<dbReference type="InterPro" id="IPR007111">
    <property type="entry name" value="NACHT_NTPase"/>
</dbReference>
<protein>
    <submittedName>
        <fullName evidence="9">NACHT, LRR and PYD domains-containing protein 8</fullName>
    </submittedName>
</protein>
<dbReference type="Gene3D" id="3.40.50.300">
    <property type="entry name" value="P-loop containing nucleotide triphosphate hydrolases"/>
    <property type="match status" value="1"/>
</dbReference>
<accession>A0A6P3V9K1</accession>
<dbReference type="OrthoDB" id="120976at2759"/>
<gene>
    <name evidence="9" type="primary">Nlrp8</name>
</gene>
<dbReference type="InterPro" id="IPR004020">
    <property type="entry name" value="DAPIN"/>
</dbReference>
<dbReference type="AlphaFoldDB" id="A0A6P3V9K1"/>
<dbReference type="Gene3D" id="1.10.533.10">
    <property type="entry name" value="Death Domain, Fas"/>
    <property type="match status" value="1"/>
</dbReference>